<dbReference type="Proteomes" id="UP000193240">
    <property type="component" value="Unassembled WGS sequence"/>
</dbReference>
<dbReference type="InterPro" id="IPR038883">
    <property type="entry name" value="AN11006-like"/>
</dbReference>
<evidence type="ECO:0000313" key="2">
    <source>
        <dbReference type="Proteomes" id="UP000193240"/>
    </source>
</evidence>
<name>A0A1Y2LIW7_EPING</name>
<proteinExistence type="predicted"/>
<dbReference type="PANTHER" id="PTHR42085">
    <property type="entry name" value="F-BOX DOMAIN-CONTAINING PROTEIN"/>
    <property type="match status" value="1"/>
</dbReference>
<keyword evidence="2" id="KW-1185">Reference proteome</keyword>
<protein>
    <submittedName>
        <fullName evidence="1">Uncharacterized protein</fullName>
    </submittedName>
</protein>
<accession>A0A1Y2LIW7</accession>
<organism evidence="1 2">
    <name type="scientific">Epicoccum nigrum</name>
    <name type="common">Soil fungus</name>
    <name type="synonym">Epicoccum purpurascens</name>
    <dbReference type="NCBI Taxonomy" id="105696"/>
    <lineage>
        <taxon>Eukaryota</taxon>
        <taxon>Fungi</taxon>
        <taxon>Dikarya</taxon>
        <taxon>Ascomycota</taxon>
        <taxon>Pezizomycotina</taxon>
        <taxon>Dothideomycetes</taxon>
        <taxon>Pleosporomycetidae</taxon>
        <taxon>Pleosporales</taxon>
        <taxon>Pleosporineae</taxon>
        <taxon>Didymellaceae</taxon>
        <taxon>Epicoccum</taxon>
    </lineage>
</organism>
<dbReference type="PANTHER" id="PTHR42085:SF1">
    <property type="entry name" value="F-BOX DOMAIN-CONTAINING PROTEIN"/>
    <property type="match status" value="1"/>
</dbReference>
<sequence length="195" mass="22968">MDTTEIERNEIAERNQKQSPLLHLPPELRLNIFELALDTAVICAYPLSTPEDWSDFQRILPGFITACRQIHHESKPLLSKHSILEVGFSRYFIGVTKFRNHNVRKIKIYDIAAREIMWMWHTVNLGSHYSFLKPCHDRDLLCDSFPALETIEFPSYWKGGSGEKSCEDAVQYWFKRKDLQVTYHWDLEPKIDLED</sequence>
<gene>
    <name evidence="1" type="ORF">B5807_11630</name>
</gene>
<dbReference type="EMBL" id="KZ107861">
    <property type="protein sequence ID" value="OSS43846.1"/>
    <property type="molecule type" value="Genomic_DNA"/>
</dbReference>
<dbReference type="InParanoid" id="A0A1Y2LIW7"/>
<reference evidence="1 2" key="1">
    <citation type="journal article" date="2017" name="Genome Announc.">
        <title>Genome sequence of the saprophytic ascomycete Epicoccum nigrum ICMP 19927 strain isolated from New Zealand.</title>
        <authorList>
            <person name="Fokin M."/>
            <person name="Fleetwood D."/>
            <person name="Weir B.S."/>
            <person name="Villas-Boas S.G."/>
        </authorList>
    </citation>
    <scope>NUCLEOTIDE SEQUENCE [LARGE SCALE GENOMIC DNA]</scope>
    <source>
        <strain evidence="1 2">ICMP 19927</strain>
    </source>
</reference>
<evidence type="ECO:0000313" key="1">
    <source>
        <dbReference type="EMBL" id="OSS43846.1"/>
    </source>
</evidence>
<dbReference type="AlphaFoldDB" id="A0A1Y2LIW7"/>